<protein>
    <submittedName>
        <fullName evidence="1">Uncharacterized protein</fullName>
    </submittedName>
</protein>
<evidence type="ECO:0000313" key="2">
    <source>
        <dbReference type="Proteomes" id="UP000533598"/>
    </source>
</evidence>
<name>A0A7W7C4H0_9PSEU</name>
<accession>A0A7W7C4H0</accession>
<proteinExistence type="predicted"/>
<keyword evidence="2" id="KW-1185">Reference proteome</keyword>
<organism evidence="1 2">
    <name type="scientific">Crossiella cryophila</name>
    <dbReference type="NCBI Taxonomy" id="43355"/>
    <lineage>
        <taxon>Bacteria</taxon>
        <taxon>Bacillati</taxon>
        <taxon>Actinomycetota</taxon>
        <taxon>Actinomycetes</taxon>
        <taxon>Pseudonocardiales</taxon>
        <taxon>Pseudonocardiaceae</taxon>
        <taxon>Crossiella</taxon>
    </lineage>
</organism>
<comment type="caution">
    <text evidence="1">The sequence shown here is derived from an EMBL/GenBank/DDBJ whole genome shotgun (WGS) entry which is preliminary data.</text>
</comment>
<sequence length="121" mass="13549">MRDSEPDGITELTEEQLAFLAELPSERRHELLDWWHARRAALVALREDGKRFADRLDELVGEMQAELGDQPSEEAKESFTDLLTGLALIAESGRAFARDDVDSAVELSSVAGDYMRRAGEE</sequence>
<dbReference type="Proteomes" id="UP000533598">
    <property type="component" value="Unassembled WGS sequence"/>
</dbReference>
<evidence type="ECO:0000313" key="1">
    <source>
        <dbReference type="EMBL" id="MBB4674368.1"/>
    </source>
</evidence>
<reference evidence="1 2" key="1">
    <citation type="submission" date="2020-08" db="EMBL/GenBank/DDBJ databases">
        <title>Sequencing the genomes of 1000 actinobacteria strains.</title>
        <authorList>
            <person name="Klenk H.-P."/>
        </authorList>
    </citation>
    <scope>NUCLEOTIDE SEQUENCE [LARGE SCALE GENOMIC DNA]</scope>
    <source>
        <strain evidence="1 2">DSM 44230</strain>
    </source>
</reference>
<dbReference type="EMBL" id="JACHMH010000001">
    <property type="protein sequence ID" value="MBB4674368.1"/>
    <property type="molecule type" value="Genomic_DNA"/>
</dbReference>
<dbReference type="RefSeq" id="WP_185000471.1">
    <property type="nucleotide sequence ID" value="NZ_BAAAUI010000003.1"/>
</dbReference>
<dbReference type="AlphaFoldDB" id="A0A7W7C4H0"/>
<gene>
    <name evidence="1" type="ORF">HNR67_000486</name>
</gene>